<dbReference type="PANTHER" id="PTHR12015">
    <property type="entry name" value="SMALL INDUCIBLE CYTOKINE A"/>
    <property type="match status" value="1"/>
</dbReference>
<dbReference type="SUPFAM" id="SSF54117">
    <property type="entry name" value="Interleukin 8-like chemokines"/>
    <property type="match status" value="1"/>
</dbReference>
<reference evidence="8" key="1">
    <citation type="submission" date="2020-08" db="EMBL/GenBank/DDBJ databases">
        <title>Chromosome-level assembly of Southern catfish (Silurus meridionalis) provides insights into visual adaptation to the nocturnal and benthic lifestyles.</title>
        <authorList>
            <person name="Zhang Y."/>
            <person name="Wang D."/>
            <person name="Peng Z."/>
        </authorList>
    </citation>
    <scope>NUCLEOTIDE SEQUENCE</scope>
    <source>
        <strain evidence="8">SWU-2019-XX</strain>
        <tissue evidence="8">Muscle</tissue>
    </source>
</reference>
<dbReference type="GO" id="GO:0006955">
    <property type="term" value="P:immune response"/>
    <property type="evidence" value="ECO:0007669"/>
    <property type="project" value="InterPro"/>
</dbReference>
<dbReference type="FunFam" id="2.40.50.40:FF:000004">
    <property type="entry name" value="C-X-C motif chemokine"/>
    <property type="match status" value="1"/>
</dbReference>
<evidence type="ECO:0000256" key="5">
    <source>
        <dbReference type="ARBA" id="ARBA00054901"/>
    </source>
</evidence>
<evidence type="ECO:0000259" key="7">
    <source>
        <dbReference type="SMART" id="SM00199"/>
    </source>
</evidence>
<evidence type="ECO:0000256" key="2">
    <source>
        <dbReference type="ARBA" id="ARBA00010665"/>
    </source>
</evidence>
<evidence type="ECO:0000256" key="4">
    <source>
        <dbReference type="ARBA" id="ARBA00022525"/>
    </source>
</evidence>
<dbReference type="Proteomes" id="UP000606274">
    <property type="component" value="Unassembled WGS sequence"/>
</dbReference>
<dbReference type="SMART" id="SM00199">
    <property type="entry name" value="SCY"/>
    <property type="match status" value="1"/>
</dbReference>
<comment type="function">
    <text evidence="5">Ligand for cxcr3.2. Chemotactic for macrophages.</text>
</comment>
<dbReference type="Pfam" id="PF00048">
    <property type="entry name" value="IL8"/>
    <property type="match status" value="1"/>
</dbReference>
<dbReference type="PRINTS" id="PR00437">
    <property type="entry name" value="SMALLCYTKCXC"/>
</dbReference>
<feature type="domain" description="Chemokine interleukin-8-like" evidence="7">
    <location>
        <begin position="60"/>
        <end position="121"/>
    </location>
</feature>
<gene>
    <name evidence="8" type="ORF">HF521_019866</name>
</gene>
<keyword evidence="6" id="KW-0812">Transmembrane</keyword>
<dbReference type="EMBL" id="JABFDY010000006">
    <property type="protein sequence ID" value="KAF7706612.1"/>
    <property type="molecule type" value="Genomic_DNA"/>
</dbReference>
<dbReference type="InterPro" id="IPR001811">
    <property type="entry name" value="Chemokine_IL8-like_dom"/>
</dbReference>
<dbReference type="GO" id="GO:0006952">
    <property type="term" value="P:defense response"/>
    <property type="evidence" value="ECO:0007669"/>
    <property type="project" value="InterPro"/>
</dbReference>
<dbReference type="InterPro" id="IPR001089">
    <property type="entry name" value="Chemokine_CXC"/>
</dbReference>
<dbReference type="PANTHER" id="PTHR12015:SF195">
    <property type="entry name" value="CHEMOKINE INTERLEUKIN-8-LIKE DOMAIN-CONTAINING PROTEIN"/>
    <property type="match status" value="1"/>
</dbReference>
<dbReference type="OrthoDB" id="9948647at2759"/>
<dbReference type="InterPro" id="IPR039809">
    <property type="entry name" value="Chemokine_b/g/d"/>
</dbReference>
<keyword evidence="6" id="KW-0472">Membrane</keyword>
<evidence type="ECO:0000256" key="6">
    <source>
        <dbReference type="SAM" id="Phobius"/>
    </source>
</evidence>
<dbReference type="GO" id="GO:0005615">
    <property type="term" value="C:extracellular space"/>
    <property type="evidence" value="ECO:0007669"/>
    <property type="project" value="UniProtKB-KW"/>
</dbReference>
<dbReference type="InterPro" id="IPR036048">
    <property type="entry name" value="Interleukin_8-like_sf"/>
</dbReference>
<keyword evidence="3" id="KW-0202">Cytokine</keyword>
<keyword evidence="9" id="KW-1185">Reference proteome</keyword>
<evidence type="ECO:0000256" key="1">
    <source>
        <dbReference type="ARBA" id="ARBA00004613"/>
    </source>
</evidence>
<protein>
    <recommendedName>
        <fullName evidence="7">Chemokine interleukin-8-like domain-containing protein</fullName>
    </recommendedName>
</protein>
<organism evidence="8 9">
    <name type="scientific">Silurus meridionalis</name>
    <name type="common">Southern catfish</name>
    <name type="synonym">Silurus soldatovi meridionalis</name>
    <dbReference type="NCBI Taxonomy" id="175797"/>
    <lineage>
        <taxon>Eukaryota</taxon>
        <taxon>Metazoa</taxon>
        <taxon>Chordata</taxon>
        <taxon>Craniata</taxon>
        <taxon>Vertebrata</taxon>
        <taxon>Euteleostomi</taxon>
        <taxon>Actinopterygii</taxon>
        <taxon>Neopterygii</taxon>
        <taxon>Teleostei</taxon>
        <taxon>Ostariophysi</taxon>
        <taxon>Siluriformes</taxon>
        <taxon>Siluridae</taxon>
        <taxon>Silurus</taxon>
    </lineage>
</organism>
<dbReference type="AlphaFoldDB" id="A0A8T0BH87"/>
<comment type="similarity">
    <text evidence="2">Belongs to the intercrine alpha (chemokine CxC) family.</text>
</comment>
<feature type="transmembrane region" description="Helical" evidence="6">
    <location>
        <begin position="31"/>
        <end position="52"/>
    </location>
</feature>
<name>A0A8T0BH87_SILME</name>
<dbReference type="GO" id="GO:0042056">
    <property type="term" value="F:chemoattractant activity"/>
    <property type="evidence" value="ECO:0007669"/>
    <property type="project" value="UniProtKB-ARBA"/>
</dbReference>
<dbReference type="GO" id="GO:0008009">
    <property type="term" value="F:chemokine activity"/>
    <property type="evidence" value="ECO:0007669"/>
    <property type="project" value="InterPro"/>
</dbReference>
<sequence>MIVVNIRLNSEYLRACNIFWFKVSLKLTLDLTMRFFLLLALMAVSLLLTCAIQPLGKGYNSHCMCVKLESRIIPQHSLRSVEIFPKGSHCKNTEVIASLVSGEKICLNPHTMWVRKLIQFIEKKEKLIKKA</sequence>
<comment type="subcellular location">
    <subcellularLocation>
        <location evidence="1">Secreted</location>
    </subcellularLocation>
</comment>
<dbReference type="PRINTS" id="PR00436">
    <property type="entry name" value="INTERLEUKIN8"/>
</dbReference>
<dbReference type="CDD" id="cd00273">
    <property type="entry name" value="Chemokine_CXC"/>
    <property type="match status" value="1"/>
</dbReference>
<dbReference type="Gene3D" id="2.40.50.40">
    <property type="match status" value="1"/>
</dbReference>
<accession>A0A8T0BH87</accession>
<keyword evidence="6" id="KW-1133">Transmembrane helix</keyword>
<evidence type="ECO:0000313" key="9">
    <source>
        <dbReference type="Proteomes" id="UP000606274"/>
    </source>
</evidence>
<evidence type="ECO:0000313" key="8">
    <source>
        <dbReference type="EMBL" id="KAF7706612.1"/>
    </source>
</evidence>
<dbReference type="InterPro" id="IPR033899">
    <property type="entry name" value="CXC_Chemokine_domain"/>
</dbReference>
<proteinExistence type="inferred from homology"/>
<evidence type="ECO:0000256" key="3">
    <source>
        <dbReference type="ARBA" id="ARBA00022514"/>
    </source>
</evidence>
<comment type="caution">
    <text evidence="8">The sequence shown here is derived from an EMBL/GenBank/DDBJ whole genome shotgun (WGS) entry which is preliminary data.</text>
</comment>
<keyword evidence="4" id="KW-0964">Secreted</keyword>